<reference evidence="3" key="1">
    <citation type="submission" date="2016-10" db="EMBL/GenBank/DDBJ databases">
        <authorList>
            <person name="Varghese N."/>
            <person name="Submissions S."/>
        </authorList>
    </citation>
    <scope>NUCLEOTIDE SEQUENCE [LARGE SCALE GENOMIC DNA]</scope>
    <source>
        <strain evidence="3">DSM 26894</strain>
    </source>
</reference>
<evidence type="ECO:0000313" key="3">
    <source>
        <dbReference type="Proteomes" id="UP000199392"/>
    </source>
</evidence>
<evidence type="ECO:0000256" key="1">
    <source>
        <dbReference type="SAM" id="SignalP"/>
    </source>
</evidence>
<keyword evidence="1" id="KW-0732">Signal</keyword>
<name>A0A1I6U721_9RHOB</name>
<dbReference type="AlphaFoldDB" id="A0A1I6U721"/>
<dbReference type="RefSeq" id="WP_092425962.1">
    <property type="nucleotide sequence ID" value="NZ_FNCL01000007.1"/>
</dbReference>
<gene>
    <name evidence="2" type="ORF">SAMN04488050_107211</name>
</gene>
<dbReference type="OrthoDB" id="7829925at2"/>
<keyword evidence="3" id="KW-1185">Reference proteome</keyword>
<dbReference type="STRING" id="311180.SAMN04488050_107211"/>
<sequence>MSITGKSHILLSRCGAALLALAALAACEVTRRPPLQQAALENGAVIVAGPAGYCIDPVTLDRSAGRGFVVLASCQNLSGGETGGIVDPMMLTVTVGSAGPSGALPSPEVMAAEAGQSPIAGGGVRDGLSLVHLAAGGNRVLPEGDPRYWRGAFRLNGRLVVMALYAPQDGALAGGDGAEMLRAVRARITALSPEAAAQR</sequence>
<evidence type="ECO:0008006" key="4">
    <source>
        <dbReference type="Google" id="ProtNLM"/>
    </source>
</evidence>
<dbReference type="Proteomes" id="UP000199392">
    <property type="component" value="Unassembled WGS sequence"/>
</dbReference>
<organism evidence="2 3">
    <name type="scientific">Alloyangia pacifica</name>
    <dbReference type="NCBI Taxonomy" id="311180"/>
    <lineage>
        <taxon>Bacteria</taxon>
        <taxon>Pseudomonadati</taxon>
        <taxon>Pseudomonadota</taxon>
        <taxon>Alphaproteobacteria</taxon>
        <taxon>Rhodobacterales</taxon>
        <taxon>Roseobacteraceae</taxon>
        <taxon>Alloyangia</taxon>
    </lineage>
</organism>
<feature type="signal peptide" evidence="1">
    <location>
        <begin position="1"/>
        <end position="25"/>
    </location>
</feature>
<protein>
    <recommendedName>
        <fullName evidence="4">Dihydroxy-acid dehydratase</fullName>
    </recommendedName>
</protein>
<accession>A0A1I6U721</accession>
<dbReference type="EMBL" id="FOZW01000007">
    <property type="protein sequence ID" value="SFS97246.1"/>
    <property type="molecule type" value="Genomic_DNA"/>
</dbReference>
<evidence type="ECO:0000313" key="2">
    <source>
        <dbReference type="EMBL" id="SFS97246.1"/>
    </source>
</evidence>
<feature type="chain" id="PRO_5011774204" description="Dihydroxy-acid dehydratase" evidence="1">
    <location>
        <begin position="26"/>
        <end position="199"/>
    </location>
</feature>
<proteinExistence type="predicted"/>
<dbReference type="PROSITE" id="PS51257">
    <property type="entry name" value="PROKAR_LIPOPROTEIN"/>
    <property type="match status" value="1"/>
</dbReference>